<dbReference type="Proteomes" id="UP000595847">
    <property type="component" value="Chromosome"/>
</dbReference>
<dbReference type="Pfam" id="PF12787">
    <property type="entry name" value="EcsC"/>
    <property type="match status" value="1"/>
</dbReference>
<sequence>MEDRETLSRMLTEIEKWESDQKDLWFWEKLGRLPFVFLDRLTPGIVKEKLGTAVDELTAFLESGGKYLVREEDVASRFRKAFPEVQSGAEGASAVSPYSVMQMNQVAAELRDSRSNFAAVQGATTGFGGLFTLAIDIPLLLGTSLKVLQEMALCYGFRPDEKRERLFIVKCLQFASSDIVGKRAILEELSQFDEPAAQRAVLSQLQGWREVVITYTENFGWKKLFQLVPIAGMIFGAYLNRSSIRDVAEAGMMLYQKRRILQRLRDETHPPPASPTHPQ</sequence>
<reference evidence="2" key="2">
    <citation type="submission" date="2021-04" db="EMBL/GenBank/DDBJ databases">
        <title>Brevibacillus composti FJAT-54423, complete genome.</title>
        <authorList>
            <person name="Tang R."/>
        </authorList>
    </citation>
    <scope>NUCLEOTIDE SEQUENCE</scope>
    <source>
        <strain evidence="2">FJAT-54424</strain>
    </source>
</reference>
<dbReference type="EMBL" id="CP066308">
    <property type="protein sequence ID" value="QQE76542.1"/>
    <property type="molecule type" value="Genomic_DNA"/>
</dbReference>
<dbReference type="InterPro" id="IPR024787">
    <property type="entry name" value="EcsC"/>
</dbReference>
<accession>A0A7T5EPX1</accession>
<evidence type="ECO:0000313" key="1">
    <source>
        <dbReference type="EMBL" id="QQE76542.1"/>
    </source>
</evidence>
<evidence type="ECO:0000313" key="3">
    <source>
        <dbReference type="Proteomes" id="UP000595847"/>
    </source>
</evidence>
<dbReference type="EMBL" id="CP073708">
    <property type="protein sequence ID" value="QUO43615.1"/>
    <property type="molecule type" value="Genomic_DNA"/>
</dbReference>
<dbReference type="RefSeq" id="WP_198830038.1">
    <property type="nucleotide sequence ID" value="NZ_CP066308.1"/>
</dbReference>
<gene>
    <name evidence="1" type="ORF">JD108_08170</name>
    <name evidence="2" type="ORF">KDJ56_07850</name>
</gene>
<dbReference type="KEGG" id="bcop:JD108_08170"/>
<protein>
    <submittedName>
        <fullName evidence="1">EcsC family protein</fullName>
    </submittedName>
</protein>
<dbReference type="PANTHER" id="PTHR41260">
    <property type="entry name" value="PROTEIN ECSC"/>
    <property type="match status" value="1"/>
</dbReference>
<keyword evidence="4" id="KW-1185">Reference proteome</keyword>
<evidence type="ECO:0000313" key="2">
    <source>
        <dbReference type="EMBL" id="QUO43615.1"/>
    </source>
</evidence>
<evidence type="ECO:0000313" key="4">
    <source>
        <dbReference type="Proteomes" id="UP000677234"/>
    </source>
</evidence>
<dbReference type="PANTHER" id="PTHR41260:SF1">
    <property type="entry name" value="PROTEIN ECSC"/>
    <property type="match status" value="1"/>
</dbReference>
<dbReference type="Proteomes" id="UP000677234">
    <property type="component" value="Chromosome"/>
</dbReference>
<organism evidence="1 3">
    <name type="scientific">Brevibacillus composti</name>
    <dbReference type="NCBI Taxonomy" id="2796470"/>
    <lineage>
        <taxon>Bacteria</taxon>
        <taxon>Bacillati</taxon>
        <taxon>Bacillota</taxon>
        <taxon>Bacilli</taxon>
        <taxon>Bacillales</taxon>
        <taxon>Paenibacillaceae</taxon>
        <taxon>Brevibacillus</taxon>
    </lineage>
</organism>
<reference evidence="1 3" key="1">
    <citation type="submission" date="2020-12" db="EMBL/GenBank/DDBJ databases">
        <title>strain FJAT-54423T represents a novel species of the genus Brevibacillus.</title>
        <authorList>
            <person name="Tang R."/>
        </authorList>
    </citation>
    <scope>NUCLEOTIDE SEQUENCE [LARGE SCALE GENOMIC DNA]</scope>
    <source>
        <strain evidence="1 3">FJAT-54423</strain>
    </source>
</reference>
<proteinExistence type="predicted"/>
<dbReference type="AlphaFoldDB" id="A0A7T5EPX1"/>
<name>A0A7T5EPX1_9BACL</name>